<organism evidence="2 3">
    <name type="scientific">Batillaria attramentaria</name>
    <dbReference type="NCBI Taxonomy" id="370345"/>
    <lineage>
        <taxon>Eukaryota</taxon>
        <taxon>Metazoa</taxon>
        <taxon>Spiralia</taxon>
        <taxon>Lophotrochozoa</taxon>
        <taxon>Mollusca</taxon>
        <taxon>Gastropoda</taxon>
        <taxon>Caenogastropoda</taxon>
        <taxon>Sorbeoconcha</taxon>
        <taxon>Cerithioidea</taxon>
        <taxon>Batillariidae</taxon>
        <taxon>Batillaria</taxon>
    </lineage>
</organism>
<proteinExistence type="predicted"/>
<evidence type="ECO:0000256" key="1">
    <source>
        <dbReference type="SAM" id="MobiDB-lite"/>
    </source>
</evidence>
<feature type="region of interest" description="Disordered" evidence="1">
    <location>
        <begin position="33"/>
        <end position="102"/>
    </location>
</feature>
<dbReference type="AlphaFoldDB" id="A0ABD0L7F3"/>
<dbReference type="EMBL" id="JACVVK020000074">
    <property type="protein sequence ID" value="KAK7495539.1"/>
    <property type="molecule type" value="Genomic_DNA"/>
</dbReference>
<sequence length="102" mass="11868">MYVPRTTANPNPKGSFGNCRICEKAFTEDNRQGIIDRRTTDRALQTGRQQTGNYRQEDNRQGIIDRRTTDRELQTGRQQTGNYRQEDNRQGTTNSKTTDREL</sequence>
<feature type="compositionally biased region" description="Basic and acidic residues" evidence="1">
    <location>
        <begin position="55"/>
        <end position="74"/>
    </location>
</feature>
<accession>A0ABD0L7F3</accession>
<dbReference type="Proteomes" id="UP001519460">
    <property type="component" value="Unassembled WGS sequence"/>
</dbReference>
<comment type="caution">
    <text evidence="2">The sequence shown here is derived from an EMBL/GenBank/DDBJ whole genome shotgun (WGS) entry which is preliminary data.</text>
</comment>
<feature type="compositionally biased region" description="Polar residues" evidence="1">
    <location>
        <begin position="42"/>
        <end position="54"/>
    </location>
</feature>
<gene>
    <name evidence="2" type="ORF">BaRGS_00013237</name>
</gene>
<evidence type="ECO:0000313" key="2">
    <source>
        <dbReference type="EMBL" id="KAK7495539.1"/>
    </source>
</evidence>
<evidence type="ECO:0000313" key="3">
    <source>
        <dbReference type="Proteomes" id="UP001519460"/>
    </source>
</evidence>
<reference evidence="2 3" key="1">
    <citation type="journal article" date="2023" name="Sci. Data">
        <title>Genome assembly of the Korean intertidal mud-creeper Batillaria attramentaria.</title>
        <authorList>
            <person name="Patra A.K."/>
            <person name="Ho P.T."/>
            <person name="Jun S."/>
            <person name="Lee S.J."/>
            <person name="Kim Y."/>
            <person name="Won Y.J."/>
        </authorList>
    </citation>
    <scope>NUCLEOTIDE SEQUENCE [LARGE SCALE GENOMIC DNA]</scope>
    <source>
        <strain evidence="2">Wonlab-2016</strain>
    </source>
</reference>
<keyword evidence="3" id="KW-1185">Reference proteome</keyword>
<name>A0ABD0L7F3_9CAEN</name>
<protein>
    <submittedName>
        <fullName evidence="2">Uncharacterized protein</fullName>
    </submittedName>
</protein>